<evidence type="ECO:0000256" key="2">
    <source>
        <dbReference type="ARBA" id="ARBA00023315"/>
    </source>
</evidence>
<dbReference type="SUPFAM" id="SSF69593">
    <property type="entry name" value="Glycerol-3-phosphate (1)-acyltransferase"/>
    <property type="match status" value="2"/>
</dbReference>
<evidence type="ECO:0000256" key="1">
    <source>
        <dbReference type="ARBA" id="ARBA00022679"/>
    </source>
</evidence>
<evidence type="ECO:0000313" key="4">
    <source>
        <dbReference type="EMBL" id="AIF26746.1"/>
    </source>
</evidence>
<proteinExistence type="predicted"/>
<feature type="domain" description="Phospholipid/glycerol acyltransferase" evidence="3">
    <location>
        <begin position="269"/>
        <end position="386"/>
    </location>
</feature>
<keyword evidence="1" id="KW-0808">Transferase</keyword>
<evidence type="ECO:0000259" key="3">
    <source>
        <dbReference type="SMART" id="SM00563"/>
    </source>
</evidence>
<dbReference type="PANTHER" id="PTHR10434:SF11">
    <property type="entry name" value="1-ACYL-SN-GLYCEROL-3-PHOSPHATE ACYLTRANSFERASE"/>
    <property type="match status" value="1"/>
</dbReference>
<dbReference type="GO" id="GO:0003841">
    <property type="term" value="F:1-acylglycerol-3-phosphate O-acyltransferase activity"/>
    <property type="evidence" value="ECO:0007669"/>
    <property type="project" value="TreeGrafter"/>
</dbReference>
<dbReference type="Pfam" id="PF01553">
    <property type="entry name" value="Acyltransferase"/>
    <property type="match status" value="2"/>
</dbReference>
<dbReference type="EMBL" id="KF540244">
    <property type="protein sequence ID" value="AIF26746.1"/>
    <property type="molecule type" value="Genomic_DNA"/>
</dbReference>
<dbReference type="GO" id="GO:0006654">
    <property type="term" value="P:phosphatidic acid biosynthetic process"/>
    <property type="evidence" value="ECO:0007669"/>
    <property type="project" value="TreeGrafter"/>
</dbReference>
<dbReference type="CDD" id="cd07989">
    <property type="entry name" value="LPLAT_AGPAT-like"/>
    <property type="match status" value="2"/>
</dbReference>
<sequence length="445" mass="52232">MILKRRFSMVIINKIVKWFLKATGIFPYFLYLKPRFVFASEKAKKEFKDNRDGVIIVCNHTRILDYYCLMLKFFFRTVHTFVADVVYHIRGLSYLNKVMENIRINRDGSSNIVALSKASEYLKKKKIILIFPEGKLEDKKGKIEKLSTSSALLAIENNKAIIPIYTDGKYGFFKRPTFMVGEKIYPFNNDDLEASANEMTEKIKETLLHLKAKTKCANEYKTKRIFTTKYWMLDFIKITSIPVFYLLFPTKKYYLCKRKEIHNAFKYNAIICGNHFGPCDPLFMYLHFLSRRIKVISIEQLWENKIFRFAMERGGVIKYHRDSMNRIDVVGLKEALDTLEGNGVVGLFPEGHINFNLKFDDDIKGGAAMMSLITNSPIIPFVFANQYRLFKMNKVIIGKPIYPTDYFDLNKPVDTNEIYEYNKIIYKQMKSMYDLSLEKRKNHGK</sequence>
<keyword evidence="2" id="KW-0012">Acyltransferase</keyword>
<organism evidence="4">
    <name type="scientific">uncultured bacterium fosmid pJB84G2</name>
    <dbReference type="NCBI Taxonomy" id="1478072"/>
    <lineage>
        <taxon>Bacteria</taxon>
        <taxon>environmental samples</taxon>
    </lineage>
</organism>
<name>A0A0H3U8A7_9BACT</name>
<dbReference type="AlphaFoldDB" id="A0A0H3U8A7"/>
<feature type="domain" description="Phospholipid/glycerol acyltransferase" evidence="3">
    <location>
        <begin position="54"/>
        <end position="169"/>
    </location>
</feature>
<dbReference type="InterPro" id="IPR002123">
    <property type="entry name" value="Plipid/glycerol_acylTrfase"/>
</dbReference>
<dbReference type="PANTHER" id="PTHR10434">
    <property type="entry name" value="1-ACYL-SN-GLYCEROL-3-PHOSPHATE ACYLTRANSFERASE"/>
    <property type="match status" value="1"/>
</dbReference>
<dbReference type="SMART" id="SM00563">
    <property type="entry name" value="PlsC"/>
    <property type="match status" value="2"/>
</dbReference>
<reference evidence="4" key="1">
    <citation type="submission" date="2013-08" db="EMBL/GenBank/DDBJ databases">
        <title>Comparison of modified E. coli strains.</title>
        <authorList>
            <person name="Juergensen J."/>
            <person name="Bonge A."/>
            <person name="Streit W.R."/>
        </authorList>
    </citation>
    <scope>NUCLEOTIDE SEQUENCE</scope>
</reference>
<protein>
    <recommendedName>
        <fullName evidence="3">Phospholipid/glycerol acyltransferase domain-containing protein</fullName>
    </recommendedName>
</protein>
<accession>A0A0H3U8A7</accession>